<dbReference type="AlphaFoldDB" id="A0AAD9V2D8"/>
<comment type="caution">
    <text evidence="1">The sequence shown here is derived from an EMBL/GenBank/DDBJ whole genome shotgun (WGS) entry which is preliminary data.</text>
</comment>
<reference evidence="1" key="1">
    <citation type="journal article" date="2023" name="G3 (Bethesda)">
        <title>Whole genome assembly and annotation of the endangered Caribbean coral Acropora cervicornis.</title>
        <authorList>
            <person name="Selwyn J.D."/>
            <person name="Vollmer S.V."/>
        </authorList>
    </citation>
    <scope>NUCLEOTIDE SEQUENCE</scope>
    <source>
        <strain evidence="1">K2</strain>
    </source>
</reference>
<gene>
    <name evidence="1" type="ORF">P5673_018825</name>
</gene>
<reference evidence="1" key="2">
    <citation type="journal article" date="2023" name="Science">
        <title>Genomic signatures of disease resistance in endangered staghorn corals.</title>
        <authorList>
            <person name="Vollmer S.V."/>
            <person name="Selwyn J.D."/>
            <person name="Despard B.A."/>
            <person name="Roesel C.L."/>
        </authorList>
    </citation>
    <scope>NUCLEOTIDE SEQUENCE</scope>
    <source>
        <strain evidence="1">K2</strain>
    </source>
</reference>
<organism evidence="1 2">
    <name type="scientific">Acropora cervicornis</name>
    <name type="common">Staghorn coral</name>
    <dbReference type="NCBI Taxonomy" id="6130"/>
    <lineage>
        <taxon>Eukaryota</taxon>
        <taxon>Metazoa</taxon>
        <taxon>Cnidaria</taxon>
        <taxon>Anthozoa</taxon>
        <taxon>Hexacorallia</taxon>
        <taxon>Scleractinia</taxon>
        <taxon>Astrocoeniina</taxon>
        <taxon>Acroporidae</taxon>
        <taxon>Acropora</taxon>
    </lineage>
</organism>
<dbReference type="Proteomes" id="UP001249851">
    <property type="component" value="Unassembled WGS sequence"/>
</dbReference>
<dbReference type="EMBL" id="JARQWQ010000043">
    <property type="protein sequence ID" value="KAK2558632.1"/>
    <property type="molecule type" value="Genomic_DNA"/>
</dbReference>
<accession>A0AAD9V2D8</accession>
<proteinExistence type="predicted"/>
<name>A0AAD9V2D8_ACRCE</name>
<evidence type="ECO:0000313" key="1">
    <source>
        <dbReference type="EMBL" id="KAK2558632.1"/>
    </source>
</evidence>
<protein>
    <submittedName>
        <fullName evidence="1">Uncharacterized protein</fullName>
    </submittedName>
</protein>
<sequence>MEKENLELPYNELLQFCLSTNIEVTKEQIDQVQKKNTISPSSGTSVFKHRTGRIGVVQFWVISS</sequence>
<evidence type="ECO:0000313" key="2">
    <source>
        <dbReference type="Proteomes" id="UP001249851"/>
    </source>
</evidence>
<keyword evidence="2" id="KW-1185">Reference proteome</keyword>